<sequence length="298" mass="34375">MLPRSFFLSTLSIPTSQTGFQVFQVMLFMALLYKCCYSYWFGVYCSVDNGTDHGKGRWIRLDEPVSGSAVFDSDWLFKRDCSLLGPMSPLGYEANAAKEHRGRKEMKWMANRPQWRWLWSLQIPQRCKTFVWLTLNDRVPDVGFSPCPYCAAQETLIHVLRDCPRATSVWVNLVAHQHQRAFFSCSLWSWMVTYLQHPWSSVNSDDRDAVLFAATAWLLWKDRKCWVCGGCSLSSERVVHRVGALADDYGRFVEMEHSAPTPALRYVSWCFYWNQPPSQLQLRSVADTSNVVSPSPKL</sequence>
<dbReference type="EMBL" id="JAYMYS010000006">
    <property type="protein sequence ID" value="KAK7389014.1"/>
    <property type="molecule type" value="Genomic_DNA"/>
</dbReference>
<name>A0AAN9S3R5_PSOTE</name>
<comment type="caution">
    <text evidence="1">The sequence shown here is derived from an EMBL/GenBank/DDBJ whole genome shotgun (WGS) entry which is preliminary data.</text>
</comment>
<accession>A0AAN9S3R5</accession>
<evidence type="ECO:0008006" key="3">
    <source>
        <dbReference type="Google" id="ProtNLM"/>
    </source>
</evidence>
<evidence type="ECO:0000313" key="2">
    <source>
        <dbReference type="Proteomes" id="UP001386955"/>
    </source>
</evidence>
<gene>
    <name evidence="1" type="ORF">VNO78_23845</name>
</gene>
<evidence type="ECO:0000313" key="1">
    <source>
        <dbReference type="EMBL" id="KAK7389014.1"/>
    </source>
</evidence>
<organism evidence="1 2">
    <name type="scientific">Psophocarpus tetragonolobus</name>
    <name type="common">Winged bean</name>
    <name type="synonym">Dolichos tetragonolobus</name>
    <dbReference type="NCBI Taxonomy" id="3891"/>
    <lineage>
        <taxon>Eukaryota</taxon>
        <taxon>Viridiplantae</taxon>
        <taxon>Streptophyta</taxon>
        <taxon>Embryophyta</taxon>
        <taxon>Tracheophyta</taxon>
        <taxon>Spermatophyta</taxon>
        <taxon>Magnoliopsida</taxon>
        <taxon>eudicotyledons</taxon>
        <taxon>Gunneridae</taxon>
        <taxon>Pentapetalae</taxon>
        <taxon>rosids</taxon>
        <taxon>fabids</taxon>
        <taxon>Fabales</taxon>
        <taxon>Fabaceae</taxon>
        <taxon>Papilionoideae</taxon>
        <taxon>50 kb inversion clade</taxon>
        <taxon>NPAAA clade</taxon>
        <taxon>indigoferoid/millettioid clade</taxon>
        <taxon>Phaseoleae</taxon>
        <taxon>Psophocarpus</taxon>
    </lineage>
</organism>
<protein>
    <recommendedName>
        <fullName evidence="3">Reverse transcriptase zinc-binding domain-containing protein</fullName>
    </recommendedName>
</protein>
<reference evidence="1 2" key="1">
    <citation type="submission" date="2024-01" db="EMBL/GenBank/DDBJ databases">
        <title>The genomes of 5 underutilized Papilionoideae crops provide insights into root nodulation and disease resistanc.</title>
        <authorList>
            <person name="Jiang F."/>
        </authorList>
    </citation>
    <scope>NUCLEOTIDE SEQUENCE [LARGE SCALE GENOMIC DNA]</scope>
    <source>
        <strain evidence="1">DUOXIRENSHENG_FW03</strain>
        <tissue evidence="1">Leaves</tissue>
    </source>
</reference>
<proteinExistence type="predicted"/>
<keyword evidence="2" id="KW-1185">Reference proteome</keyword>
<dbReference type="AlphaFoldDB" id="A0AAN9S3R5"/>
<dbReference type="Proteomes" id="UP001386955">
    <property type="component" value="Unassembled WGS sequence"/>
</dbReference>